<accession>A0A0C3CLQ3</accession>
<organism evidence="1 2">
    <name type="scientific">Hebeloma cylindrosporum</name>
    <dbReference type="NCBI Taxonomy" id="76867"/>
    <lineage>
        <taxon>Eukaryota</taxon>
        <taxon>Fungi</taxon>
        <taxon>Dikarya</taxon>
        <taxon>Basidiomycota</taxon>
        <taxon>Agaricomycotina</taxon>
        <taxon>Agaricomycetes</taxon>
        <taxon>Agaricomycetidae</taxon>
        <taxon>Agaricales</taxon>
        <taxon>Agaricineae</taxon>
        <taxon>Hymenogastraceae</taxon>
        <taxon>Hebeloma</taxon>
    </lineage>
</organism>
<protein>
    <submittedName>
        <fullName evidence="1">Uncharacterized protein</fullName>
    </submittedName>
</protein>
<proteinExistence type="predicted"/>
<reference evidence="1 2" key="1">
    <citation type="submission" date="2014-04" db="EMBL/GenBank/DDBJ databases">
        <authorList>
            <consortium name="DOE Joint Genome Institute"/>
            <person name="Kuo A."/>
            <person name="Gay G."/>
            <person name="Dore J."/>
            <person name="Kohler A."/>
            <person name="Nagy L.G."/>
            <person name="Floudas D."/>
            <person name="Copeland A."/>
            <person name="Barry K.W."/>
            <person name="Cichocki N."/>
            <person name="Veneault-Fourrey C."/>
            <person name="LaButti K."/>
            <person name="Lindquist E.A."/>
            <person name="Lipzen A."/>
            <person name="Lundell T."/>
            <person name="Morin E."/>
            <person name="Murat C."/>
            <person name="Sun H."/>
            <person name="Tunlid A."/>
            <person name="Henrissat B."/>
            <person name="Grigoriev I.V."/>
            <person name="Hibbett D.S."/>
            <person name="Martin F."/>
            <person name="Nordberg H.P."/>
            <person name="Cantor M.N."/>
            <person name="Hua S.X."/>
        </authorList>
    </citation>
    <scope>NUCLEOTIDE SEQUENCE [LARGE SCALE GENOMIC DNA]</scope>
    <source>
        <strain evidence="2">h7</strain>
    </source>
</reference>
<gene>
    <name evidence="1" type="ORF">M413DRAFT_112594</name>
</gene>
<evidence type="ECO:0000313" key="1">
    <source>
        <dbReference type="EMBL" id="KIM49605.1"/>
    </source>
</evidence>
<dbReference type="EMBL" id="KN831768">
    <property type="protein sequence ID" value="KIM49605.1"/>
    <property type="molecule type" value="Genomic_DNA"/>
</dbReference>
<name>A0A0C3CLQ3_HEBCY</name>
<keyword evidence="2" id="KW-1185">Reference proteome</keyword>
<reference evidence="2" key="2">
    <citation type="submission" date="2015-01" db="EMBL/GenBank/DDBJ databases">
        <title>Evolutionary Origins and Diversification of the Mycorrhizal Mutualists.</title>
        <authorList>
            <consortium name="DOE Joint Genome Institute"/>
            <consortium name="Mycorrhizal Genomics Consortium"/>
            <person name="Kohler A."/>
            <person name="Kuo A."/>
            <person name="Nagy L.G."/>
            <person name="Floudas D."/>
            <person name="Copeland A."/>
            <person name="Barry K.W."/>
            <person name="Cichocki N."/>
            <person name="Veneault-Fourrey C."/>
            <person name="LaButti K."/>
            <person name="Lindquist E.A."/>
            <person name="Lipzen A."/>
            <person name="Lundell T."/>
            <person name="Morin E."/>
            <person name="Murat C."/>
            <person name="Riley R."/>
            <person name="Ohm R."/>
            <person name="Sun H."/>
            <person name="Tunlid A."/>
            <person name="Henrissat B."/>
            <person name="Grigoriev I.V."/>
            <person name="Hibbett D.S."/>
            <person name="Martin F."/>
        </authorList>
    </citation>
    <scope>NUCLEOTIDE SEQUENCE [LARGE SCALE GENOMIC DNA]</scope>
    <source>
        <strain evidence="2">h7</strain>
    </source>
</reference>
<evidence type="ECO:0000313" key="2">
    <source>
        <dbReference type="Proteomes" id="UP000053424"/>
    </source>
</evidence>
<sequence length="74" mass="8586">MCLILGSAKHSMLHFQPLLMPILRGRIKSFRSSLVPHCLDHCEWPWSIRCPRIHGVPVLEAVRLMDTRLEELTL</sequence>
<dbReference type="AlphaFoldDB" id="A0A0C3CLQ3"/>
<dbReference type="HOGENOM" id="CLU_2688090_0_0_1"/>
<dbReference type="Proteomes" id="UP000053424">
    <property type="component" value="Unassembled WGS sequence"/>
</dbReference>